<dbReference type="AlphaFoldDB" id="A0A7S3Q795"/>
<organism evidence="3">
    <name type="scientific">Chaetoceros debilis</name>
    <dbReference type="NCBI Taxonomy" id="122233"/>
    <lineage>
        <taxon>Eukaryota</taxon>
        <taxon>Sar</taxon>
        <taxon>Stramenopiles</taxon>
        <taxon>Ochrophyta</taxon>
        <taxon>Bacillariophyta</taxon>
        <taxon>Coscinodiscophyceae</taxon>
        <taxon>Chaetocerotophycidae</taxon>
        <taxon>Chaetocerotales</taxon>
        <taxon>Chaetocerotaceae</taxon>
        <taxon>Chaetoceros</taxon>
    </lineage>
</organism>
<sequence>MVVMPTYQPQLVAVAPTLGYPQMVPSQTNPAIVALPPYAIDQTALCGIAPAPTFGHPGATYFTHPGSTMAHAMPATYFPGSQMQAYPTPAYPIMNSYPSPCLSSFPTNGALSLPPGAVGIHGQHHQQQVFNMNGSNQEIMYPTLSSQACNPTPSNTASQGNINTTNSQGNQTATKNKNSDDKDTAVDTYKKPPRRRRVVKRFEERFRDLMKFKDRYGHCDVPHKWKEDLSLGKWCSNIRISYKSVMKGDKPAIHILPGQIQRLNDEGFKWSFKRCV</sequence>
<dbReference type="Pfam" id="PF03457">
    <property type="entry name" value="HA"/>
    <property type="match status" value="1"/>
</dbReference>
<feature type="compositionally biased region" description="Basic and acidic residues" evidence="1">
    <location>
        <begin position="177"/>
        <end position="188"/>
    </location>
</feature>
<dbReference type="PANTHER" id="PTHR33418">
    <property type="entry name" value="HELICASE-ASSOCIATED"/>
    <property type="match status" value="1"/>
</dbReference>
<feature type="compositionally biased region" description="Polar residues" evidence="1">
    <location>
        <begin position="145"/>
        <end position="176"/>
    </location>
</feature>
<evidence type="ECO:0000259" key="2">
    <source>
        <dbReference type="Pfam" id="PF03457"/>
    </source>
</evidence>
<dbReference type="PANTHER" id="PTHR33418:SF1">
    <property type="entry name" value="HELICASE-ASSOCIATED DOMAIN-CONTAINING PROTEIN"/>
    <property type="match status" value="1"/>
</dbReference>
<evidence type="ECO:0000313" key="3">
    <source>
        <dbReference type="EMBL" id="CAE0467781.1"/>
    </source>
</evidence>
<feature type="region of interest" description="Disordered" evidence="1">
    <location>
        <begin position="145"/>
        <end position="188"/>
    </location>
</feature>
<gene>
    <name evidence="3" type="ORF">CDEB00056_LOCUS12634</name>
</gene>
<feature type="domain" description="Helicase-associated" evidence="2">
    <location>
        <begin position="201"/>
        <end position="268"/>
    </location>
</feature>
<dbReference type="EMBL" id="HBIO01016415">
    <property type="protein sequence ID" value="CAE0467781.1"/>
    <property type="molecule type" value="Transcribed_RNA"/>
</dbReference>
<name>A0A7S3Q795_9STRA</name>
<dbReference type="InterPro" id="IPR005114">
    <property type="entry name" value="Helicase_assoc"/>
</dbReference>
<protein>
    <recommendedName>
        <fullName evidence="2">Helicase-associated domain-containing protein</fullName>
    </recommendedName>
</protein>
<accession>A0A7S3Q795</accession>
<evidence type="ECO:0000256" key="1">
    <source>
        <dbReference type="SAM" id="MobiDB-lite"/>
    </source>
</evidence>
<dbReference type="Gene3D" id="6.10.140.530">
    <property type="match status" value="1"/>
</dbReference>
<proteinExistence type="predicted"/>
<reference evidence="3" key="1">
    <citation type="submission" date="2021-01" db="EMBL/GenBank/DDBJ databases">
        <authorList>
            <person name="Corre E."/>
            <person name="Pelletier E."/>
            <person name="Niang G."/>
            <person name="Scheremetjew M."/>
            <person name="Finn R."/>
            <person name="Kale V."/>
            <person name="Holt S."/>
            <person name="Cochrane G."/>
            <person name="Meng A."/>
            <person name="Brown T."/>
            <person name="Cohen L."/>
        </authorList>
    </citation>
    <scope>NUCLEOTIDE SEQUENCE</scope>
    <source>
        <strain evidence="3">MM31A-1</strain>
    </source>
</reference>